<dbReference type="InterPro" id="IPR051087">
    <property type="entry name" value="Mitochondrial_ACSM"/>
</dbReference>
<evidence type="ECO:0000313" key="18">
    <source>
        <dbReference type="Ensembl" id="ENSMSIP00000001672.1"/>
    </source>
</evidence>
<dbReference type="GO" id="GO:0005524">
    <property type="term" value="F:ATP binding"/>
    <property type="evidence" value="ECO:0007669"/>
    <property type="project" value="UniProtKB-KW"/>
</dbReference>
<comment type="cofactor">
    <cofactor evidence="1">
        <name>Mn(2+)</name>
        <dbReference type="ChEBI" id="CHEBI:29035"/>
    </cofactor>
</comment>
<evidence type="ECO:0000256" key="13">
    <source>
        <dbReference type="ARBA" id="ARBA00023128"/>
    </source>
</evidence>
<evidence type="ECO:0000256" key="9">
    <source>
        <dbReference type="ARBA" id="ARBA00022840"/>
    </source>
</evidence>
<evidence type="ECO:0000256" key="10">
    <source>
        <dbReference type="ARBA" id="ARBA00022842"/>
    </source>
</evidence>
<evidence type="ECO:0000256" key="3">
    <source>
        <dbReference type="ARBA" id="ARBA00004173"/>
    </source>
</evidence>
<dbReference type="InterPro" id="IPR000873">
    <property type="entry name" value="AMP-dep_synth/lig_dom"/>
</dbReference>
<organism evidence="18 19">
    <name type="scientific">Mus spicilegus</name>
    <name type="common">Mound-building mouse</name>
    <dbReference type="NCBI Taxonomy" id="10103"/>
    <lineage>
        <taxon>Eukaryota</taxon>
        <taxon>Metazoa</taxon>
        <taxon>Chordata</taxon>
        <taxon>Craniata</taxon>
        <taxon>Vertebrata</taxon>
        <taxon>Euteleostomi</taxon>
        <taxon>Mammalia</taxon>
        <taxon>Eutheria</taxon>
        <taxon>Euarchontoglires</taxon>
        <taxon>Glires</taxon>
        <taxon>Rodentia</taxon>
        <taxon>Myomorpha</taxon>
        <taxon>Muroidea</taxon>
        <taxon>Muridae</taxon>
        <taxon>Murinae</taxon>
        <taxon>Mus</taxon>
        <taxon>Mus</taxon>
    </lineage>
</organism>
<accession>A0A8C6MNY1</accession>
<dbReference type="Pfam" id="PF00501">
    <property type="entry name" value="AMP-binding"/>
    <property type="match status" value="1"/>
</dbReference>
<feature type="domain" description="AMP-dependent synthetase/ligase" evidence="16">
    <location>
        <begin position="88"/>
        <end position="452"/>
    </location>
</feature>
<dbReference type="Pfam" id="PF13193">
    <property type="entry name" value="AMP-binding_C"/>
    <property type="match status" value="1"/>
</dbReference>
<dbReference type="FunFam" id="3.30.300.30:FF:000005">
    <property type="entry name" value="Acyl-coenzyme A synthetase ACSM5, mitochondrial"/>
    <property type="match status" value="1"/>
</dbReference>
<dbReference type="InterPro" id="IPR020845">
    <property type="entry name" value="AMP-binding_CS"/>
</dbReference>
<dbReference type="InterPro" id="IPR025110">
    <property type="entry name" value="AMP-bd_C"/>
</dbReference>
<evidence type="ECO:0000256" key="14">
    <source>
        <dbReference type="ARBA" id="ARBA00039009"/>
    </source>
</evidence>
<comment type="cofactor">
    <cofactor evidence="2">
        <name>Mg(2+)</name>
        <dbReference type="ChEBI" id="CHEBI:18420"/>
    </cofactor>
</comment>
<dbReference type="Proteomes" id="UP000694415">
    <property type="component" value="Unplaced"/>
</dbReference>
<keyword evidence="5" id="KW-0436">Ligase</keyword>
<evidence type="ECO:0000259" key="16">
    <source>
        <dbReference type="Pfam" id="PF00501"/>
    </source>
</evidence>
<dbReference type="GO" id="GO:0005759">
    <property type="term" value="C:mitochondrial matrix"/>
    <property type="evidence" value="ECO:0007669"/>
    <property type="project" value="TreeGrafter"/>
</dbReference>
<feature type="domain" description="AMP-binding enzyme C-terminal" evidence="17">
    <location>
        <begin position="503"/>
        <end position="583"/>
    </location>
</feature>
<dbReference type="Gene3D" id="3.40.50.12780">
    <property type="entry name" value="N-terminal domain of ligase-like"/>
    <property type="match status" value="1"/>
</dbReference>
<evidence type="ECO:0000256" key="4">
    <source>
        <dbReference type="ARBA" id="ARBA00006432"/>
    </source>
</evidence>
<dbReference type="PANTHER" id="PTHR43605:SF3">
    <property type="entry name" value="ACYL-COENZYME A SYNTHETASE ACSM2B, MITOCHONDRIAL"/>
    <property type="match status" value="1"/>
</dbReference>
<keyword evidence="13" id="KW-0496">Mitochondrion</keyword>
<evidence type="ECO:0000313" key="19">
    <source>
        <dbReference type="Proteomes" id="UP000694415"/>
    </source>
</evidence>
<keyword evidence="10" id="KW-0460">Magnesium</keyword>
<dbReference type="GO" id="GO:0031956">
    <property type="term" value="F:medium-chain fatty acid-CoA ligase activity"/>
    <property type="evidence" value="ECO:0007669"/>
    <property type="project" value="UniProtKB-EC"/>
</dbReference>
<dbReference type="Ensembl" id="ENSMSIT00000002126.1">
    <property type="protein sequence ID" value="ENSMSIP00000001672.1"/>
    <property type="gene ID" value="ENSMSIG00000001518.1"/>
</dbReference>
<dbReference type="EC" id="6.2.1.2" evidence="14"/>
<dbReference type="GO" id="GO:0004321">
    <property type="term" value="F:fatty-acyl-CoA synthase activity"/>
    <property type="evidence" value="ECO:0007669"/>
    <property type="project" value="TreeGrafter"/>
</dbReference>
<keyword evidence="11" id="KW-0809">Transit peptide</keyword>
<protein>
    <recommendedName>
        <fullName evidence="14">medium-chain acyl-CoA ligase</fullName>
        <ecNumber evidence="14">6.2.1.2</ecNumber>
    </recommendedName>
</protein>
<reference evidence="18" key="1">
    <citation type="submission" date="2025-08" db="UniProtKB">
        <authorList>
            <consortium name="Ensembl"/>
        </authorList>
    </citation>
    <scope>IDENTIFICATION</scope>
</reference>
<dbReference type="SUPFAM" id="SSF56801">
    <property type="entry name" value="Acetyl-CoA synthetase-like"/>
    <property type="match status" value="1"/>
</dbReference>
<keyword evidence="8" id="KW-0276">Fatty acid metabolism</keyword>
<dbReference type="GO" id="GO:0006633">
    <property type="term" value="P:fatty acid biosynthetic process"/>
    <property type="evidence" value="ECO:0007669"/>
    <property type="project" value="TreeGrafter"/>
</dbReference>
<evidence type="ECO:0000256" key="5">
    <source>
        <dbReference type="ARBA" id="ARBA00022598"/>
    </source>
</evidence>
<comment type="subcellular location">
    <subcellularLocation>
        <location evidence="3">Mitochondrion</location>
    </subcellularLocation>
</comment>
<proteinExistence type="inferred from homology"/>
<dbReference type="PANTHER" id="PTHR43605">
    <property type="entry name" value="ACYL-COENZYME A SYNTHETASE"/>
    <property type="match status" value="1"/>
</dbReference>
<comment type="similarity">
    <text evidence="4">Belongs to the ATP-dependent AMP-binding enzyme family.</text>
</comment>
<dbReference type="GO" id="GO:0046872">
    <property type="term" value="F:metal ion binding"/>
    <property type="evidence" value="ECO:0007669"/>
    <property type="project" value="UniProtKB-KW"/>
</dbReference>
<name>A0A8C6MNY1_MUSSI</name>
<keyword evidence="6" id="KW-0479">Metal-binding</keyword>
<dbReference type="Gene3D" id="3.30.300.30">
    <property type="match status" value="1"/>
</dbReference>
<evidence type="ECO:0000259" key="17">
    <source>
        <dbReference type="Pfam" id="PF13193"/>
    </source>
</evidence>
<dbReference type="PROSITE" id="PS00455">
    <property type="entry name" value="AMP_BINDING"/>
    <property type="match status" value="1"/>
</dbReference>
<comment type="catalytic activity">
    <reaction evidence="15">
        <text>a medium-chain fatty acid + ATP + CoA = a medium-chain fatty acyl-CoA + AMP + diphosphate</text>
        <dbReference type="Rhea" id="RHEA:48340"/>
        <dbReference type="ChEBI" id="CHEBI:30616"/>
        <dbReference type="ChEBI" id="CHEBI:33019"/>
        <dbReference type="ChEBI" id="CHEBI:57287"/>
        <dbReference type="ChEBI" id="CHEBI:59558"/>
        <dbReference type="ChEBI" id="CHEBI:90546"/>
        <dbReference type="ChEBI" id="CHEBI:456215"/>
        <dbReference type="EC" id="6.2.1.2"/>
    </reaction>
    <physiologicalReaction direction="left-to-right" evidence="15">
        <dbReference type="Rhea" id="RHEA:48341"/>
    </physiologicalReaction>
</comment>
<evidence type="ECO:0000256" key="12">
    <source>
        <dbReference type="ARBA" id="ARBA00023098"/>
    </source>
</evidence>
<dbReference type="InterPro" id="IPR045851">
    <property type="entry name" value="AMP-bd_C_sf"/>
</dbReference>
<dbReference type="GO" id="GO:0006637">
    <property type="term" value="P:acyl-CoA metabolic process"/>
    <property type="evidence" value="ECO:0007669"/>
    <property type="project" value="TreeGrafter"/>
</dbReference>
<evidence type="ECO:0000256" key="15">
    <source>
        <dbReference type="ARBA" id="ARBA00048477"/>
    </source>
</evidence>
<evidence type="ECO:0000256" key="2">
    <source>
        <dbReference type="ARBA" id="ARBA00001946"/>
    </source>
</evidence>
<keyword evidence="19" id="KW-1185">Reference proteome</keyword>
<evidence type="ECO:0000256" key="8">
    <source>
        <dbReference type="ARBA" id="ARBA00022832"/>
    </source>
</evidence>
<evidence type="ECO:0000256" key="7">
    <source>
        <dbReference type="ARBA" id="ARBA00022741"/>
    </source>
</evidence>
<evidence type="ECO:0000256" key="1">
    <source>
        <dbReference type="ARBA" id="ARBA00001936"/>
    </source>
</evidence>
<keyword evidence="12" id="KW-0443">Lipid metabolism</keyword>
<sequence>MTTGSLDLPFVDSHRWIKWTTASLTVHRLWKIPRLFTLWENEISCRTFHMNIKKLIPIQWGHQEAPAKFNFASDVIDHWASVEKAGKRSSGPALWWMNGSGKEIKWSFRELSEASKQMANVLLGACGLHRGDRVAVVLPRIPEWWLMILGCMRTGLVFMPGTIQMRSSDILYRLQASKARAIVAGDEVAQEVDAVAPDCSFLKIKLLVSENSREGWLNFKALLKEASTIHQCVETESQESAAIYFTSGTSGPPKMAEHSHCSLGIKAKMDAASWTGLSTSDIIWTISDTAWILNILGAFLEPWVLGACIFVHLLPKFDSQTVLKVLSSYPINSLVGAPIIYRMLLQQDLSSYKFPHLHSCFSGGETLLPETLENWKAKTGLEIREIYGQTETGLICRVSRTMKVKPGYLGTAFAHYDVQVIDEQGNVLPPGKEGDIAIRVKPIWPIGMFSGYVDNPKKTQNNIRGDFWLMGDRGIKDPEGYFHFIGRSDDIINSSGYRIGPSEVENALMEHPAVSETAVISSPDPSRGEVVKAFVVLAPEFLSHDRDQLTKVLQEHVKSVTAPYKYPRKVEFVLDLPKTVTGKIERAKLRAKEWKTSGQA</sequence>
<evidence type="ECO:0000256" key="6">
    <source>
        <dbReference type="ARBA" id="ARBA00022723"/>
    </source>
</evidence>
<keyword evidence="7" id="KW-0547">Nucleotide-binding</keyword>
<dbReference type="AlphaFoldDB" id="A0A8C6MNY1"/>
<dbReference type="FunFam" id="3.40.50.12780:FF:000007">
    <property type="entry name" value="Acyl-coenzyme A synthetase ACSM2A, mitochondrial"/>
    <property type="match status" value="1"/>
</dbReference>
<evidence type="ECO:0000256" key="11">
    <source>
        <dbReference type="ARBA" id="ARBA00022946"/>
    </source>
</evidence>
<keyword evidence="9" id="KW-0067">ATP-binding</keyword>
<reference evidence="18" key="2">
    <citation type="submission" date="2025-09" db="UniProtKB">
        <authorList>
            <consortium name="Ensembl"/>
        </authorList>
    </citation>
    <scope>IDENTIFICATION</scope>
</reference>
<dbReference type="InterPro" id="IPR042099">
    <property type="entry name" value="ANL_N_sf"/>
</dbReference>
<dbReference type="GeneTree" id="ENSGT00940000163352"/>